<reference evidence="1" key="1">
    <citation type="submission" date="2023-01" db="EMBL/GenBank/DDBJ databases">
        <title>The growth and conidiation of Purpureocillium lavendulum are regulated by nitrogen source and histone H3K14 acetylation.</title>
        <authorList>
            <person name="Tang P."/>
            <person name="Han J."/>
            <person name="Zhang C."/>
            <person name="Tang P."/>
            <person name="Qi F."/>
            <person name="Zhang K."/>
            <person name="Liang L."/>
        </authorList>
    </citation>
    <scope>NUCLEOTIDE SEQUENCE</scope>
    <source>
        <strain evidence="1">YMF1.00683</strain>
    </source>
</reference>
<accession>A0AB34G3Y9</accession>
<dbReference type="AlphaFoldDB" id="A0AB34G3Y9"/>
<dbReference type="Proteomes" id="UP001163105">
    <property type="component" value="Unassembled WGS sequence"/>
</dbReference>
<keyword evidence="2" id="KW-1185">Reference proteome</keyword>
<comment type="caution">
    <text evidence="1">The sequence shown here is derived from an EMBL/GenBank/DDBJ whole genome shotgun (WGS) entry which is preliminary data.</text>
</comment>
<dbReference type="EMBL" id="JAQHRD010000001">
    <property type="protein sequence ID" value="KAJ6446174.1"/>
    <property type="molecule type" value="Genomic_DNA"/>
</dbReference>
<organism evidence="1 2">
    <name type="scientific">Purpureocillium lavendulum</name>
    <dbReference type="NCBI Taxonomy" id="1247861"/>
    <lineage>
        <taxon>Eukaryota</taxon>
        <taxon>Fungi</taxon>
        <taxon>Dikarya</taxon>
        <taxon>Ascomycota</taxon>
        <taxon>Pezizomycotina</taxon>
        <taxon>Sordariomycetes</taxon>
        <taxon>Hypocreomycetidae</taxon>
        <taxon>Hypocreales</taxon>
        <taxon>Ophiocordycipitaceae</taxon>
        <taxon>Purpureocillium</taxon>
    </lineage>
</organism>
<name>A0AB34G3Y9_9HYPO</name>
<sequence length="59" mass="6113">MLDAVCKLGMLGLRMRLNADLFVDPFIHELASFGKPTIATEGFTATTATKKISGAGGGA</sequence>
<evidence type="ECO:0000313" key="2">
    <source>
        <dbReference type="Proteomes" id="UP001163105"/>
    </source>
</evidence>
<protein>
    <submittedName>
        <fullName evidence="1">Uncharacterized protein</fullName>
    </submittedName>
</protein>
<gene>
    <name evidence="1" type="ORF">O9K51_00945</name>
</gene>
<proteinExistence type="predicted"/>
<evidence type="ECO:0000313" key="1">
    <source>
        <dbReference type="EMBL" id="KAJ6446174.1"/>
    </source>
</evidence>